<evidence type="ECO:0000313" key="2">
    <source>
        <dbReference type="EMBL" id="PRP75842.1"/>
    </source>
</evidence>
<dbReference type="EMBL" id="MDYQ01000360">
    <property type="protein sequence ID" value="PRP75842.1"/>
    <property type="molecule type" value="Genomic_DNA"/>
</dbReference>
<dbReference type="InParanoid" id="A0A2P6MVV5"/>
<comment type="caution">
    <text evidence="2">The sequence shown here is derived from an EMBL/GenBank/DDBJ whole genome shotgun (WGS) entry which is preliminary data.</text>
</comment>
<proteinExistence type="predicted"/>
<keyword evidence="3" id="KW-1185">Reference proteome</keyword>
<sequence>MAETMNGEPELLKCRDTNLQVLNILTQISSAKKEEDVTEFKDNATTEITSTKFNPMDILLKQAIDSGALDPMVLNGLLDNVHLSNLAMKAKEEAKRDTTDNRGTIPTPLSSLTSQIEAKVKSIVDDSVREMEKRLTEHIDRRFDQLIKELKALVIFGWFPALYAANLPLIPHFLIEEETEPEEEKEDEEDTPTDEDVGSSGSVPPEEKTRSPKHSYTTSADGEVICADHQFCRIEEDEGEYHALVEESCATNLSLKQIVPRQFRDYWPFTTTPSSMYHLNPTAGIRALSSSLLYLKSEYSSTPSSSLAHHRQDQSVLHTLIKVEPGRGYRLADTGPDACFPTVKDVVQSCERLDSFALY</sequence>
<dbReference type="Proteomes" id="UP000241769">
    <property type="component" value="Unassembled WGS sequence"/>
</dbReference>
<organism evidence="2 3">
    <name type="scientific">Planoprotostelium fungivorum</name>
    <dbReference type="NCBI Taxonomy" id="1890364"/>
    <lineage>
        <taxon>Eukaryota</taxon>
        <taxon>Amoebozoa</taxon>
        <taxon>Evosea</taxon>
        <taxon>Variosea</taxon>
        <taxon>Cavosteliida</taxon>
        <taxon>Cavosteliaceae</taxon>
        <taxon>Planoprotostelium</taxon>
    </lineage>
</organism>
<reference evidence="2 3" key="1">
    <citation type="journal article" date="2018" name="Genome Biol. Evol.">
        <title>Multiple Roots of Fruiting Body Formation in Amoebozoa.</title>
        <authorList>
            <person name="Hillmann F."/>
            <person name="Forbes G."/>
            <person name="Novohradska S."/>
            <person name="Ferling I."/>
            <person name="Riege K."/>
            <person name="Groth M."/>
            <person name="Westermann M."/>
            <person name="Marz M."/>
            <person name="Spaller T."/>
            <person name="Winckler T."/>
            <person name="Schaap P."/>
            <person name="Glockner G."/>
        </authorList>
    </citation>
    <scope>NUCLEOTIDE SEQUENCE [LARGE SCALE GENOMIC DNA]</scope>
    <source>
        <strain evidence="2 3">Jena</strain>
    </source>
</reference>
<gene>
    <name evidence="2" type="ORF">PROFUN_14378</name>
</gene>
<accession>A0A2P6MVV5</accession>
<dbReference type="AlphaFoldDB" id="A0A2P6MVV5"/>
<feature type="compositionally biased region" description="Acidic residues" evidence="1">
    <location>
        <begin position="179"/>
        <end position="197"/>
    </location>
</feature>
<feature type="region of interest" description="Disordered" evidence="1">
    <location>
        <begin position="179"/>
        <end position="217"/>
    </location>
</feature>
<name>A0A2P6MVV5_9EUKA</name>
<evidence type="ECO:0000256" key="1">
    <source>
        <dbReference type="SAM" id="MobiDB-lite"/>
    </source>
</evidence>
<protein>
    <submittedName>
        <fullName evidence="2">Uncharacterized protein</fullName>
    </submittedName>
</protein>
<evidence type="ECO:0000313" key="3">
    <source>
        <dbReference type="Proteomes" id="UP000241769"/>
    </source>
</evidence>